<dbReference type="EMBL" id="LVWA01000009">
    <property type="protein sequence ID" value="OKL39329.1"/>
    <property type="molecule type" value="Genomic_DNA"/>
</dbReference>
<sequence length="219" mass="22752">METITRAGYALALCCSMLLASCGGGTNEENAGNEMQRVAGTNLREEPESPGTTPATPGKLSEEGQPDAGKTGARVGSNEMTPGQEILENITANKELSVLTGALRQAGLVNTLNGTGPYTVFAPKNSAFEALPNDSLEDLMQSGNKQRLTDLLHNHVVAGKLTAADLTDGTTLKTTSGRQLSVTKKGNDVMVNGARVAQADVMSSNGVIHIVEGVLATKE</sequence>
<feature type="chain" id="PRO_5012953947" description="FAS1 domain-containing protein" evidence="2">
    <location>
        <begin position="21"/>
        <end position="219"/>
    </location>
</feature>
<evidence type="ECO:0000313" key="4">
    <source>
        <dbReference type="EMBL" id="OKL39329.1"/>
    </source>
</evidence>
<dbReference type="GO" id="GO:0007155">
    <property type="term" value="P:cell adhesion"/>
    <property type="evidence" value="ECO:0007669"/>
    <property type="project" value="TreeGrafter"/>
</dbReference>
<dbReference type="PROSITE" id="PS51257">
    <property type="entry name" value="PROKAR_LIPOPROTEIN"/>
    <property type="match status" value="1"/>
</dbReference>
<accession>A0A1Q5PAQ1</accession>
<dbReference type="RefSeq" id="WP_073853100.1">
    <property type="nucleotide sequence ID" value="NZ_LVWA01000009.1"/>
</dbReference>
<evidence type="ECO:0000256" key="2">
    <source>
        <dbReference type="SAM" id="SignalP"/>
    </source>
</evidence>
<dbReference type="InterPro" id="IPR036378">
    <property type="entry name" value="FAS1_dom_sf"/>
</dbReference>
<dbReference type="GO" id="GO:0005615">
    <property type="term" value="C:extracellular space"/>
    <property type="evidence" value="ECO:0007669"/>
    <property type="project" value="TreeGrafter"/>
</dbReference>
<dbReference type="GO" id="GO:0030198">
    <property type="term" value="P:extracellular matrix organization"/>
    <property type="evidence" value="ECO:0007669"/>
    <property type="project" value="TreeGrafter"/>
</dbReference>
<feature type="domain" description="FAS1" evidence="3">
    <location>
        <begin position="83"/>
        <end position="215"/>
    </location>
</feature>
<dbReference type="SUPFAM" id="SSF82153">
    <property type="entry name" value="FAS1 domain"/>
    <property type="match status" value="1"/>
</dbReference>
<evidence type="ECO:0000256" key="1">
    <source>
        <dbReference type="SAM" id="MobiDB-lite"/>
    </source>
</evidence>
<dbReference type="PANTHER" id="PTHR10900">
    <property type="entry name" value="PERIOSTIN-RELATED"/>
    <property type="match status" value="1"/>
</dbReference>
<dbReference type="InterPro" id="IPR050904">
    <property type="entry name" value="Adhesion/Biosynth-related"/>
</dbReference>
<dbReference type="GO" id="GO:0050839">
    <property type="term" value="F:cell adhesion molecule binding"/>
    <property type="evidence" value="ECO:0007669"/>
    <property type="project" value="TreeGrafter"/>
</dbReference>
<evidence type="ECO:0000313" key="5">
    <source>
        <dbReference type="Proteomes" id="UP000186551"/>
    </source>
</evidence>
<dbReference type="Gene3D" id="2.30.180.10">
    <property type="entry name" value="FAS1 domain"/>
    <property type="match status" value="1"/>
</dbReference>
<organism evidence="4 5">
    <name type="scientific">Pontibacter flavimaris</name>
    <dbReference type="NCBI Taxonomy" id="1797110"/>
    <lineage>
        <taxon>Bacteria</taxon>
        <taxon>Pseudomonadati</taxon>
        <taxon>Bacteroidota</taxon>
        <taxon>Cytophagia</taxon>
        <taxon>Cytophagales</taxon>
        <taxon>Hymenobacteraceae</taxon>
        <taxon>Pontibacter</taxon>
    </lineage>
</organism>
<dbReference type="PROSITE" id="PS50213">
    <property type="entry name" value="FAS1"/>
    <property type="match status" value="1"/>
</dbReference>
<feature type="region of interest" description="Disordered" evidence="1">
    <location>
        <begin position="41"/>
        <end position="80"/>
    </location>
</feature>
<dbReference type="Proteomes" id="UP000186551">
    <property type="component" value="Unassembled WGS sequence"/>
</dbReference>
<dbReference type="STRING" id="1797110.A3841_01795"/>
<keyword evidence="2" id="KW-0732">Signal</keyword>
<dbReference type="PANTHER" id="PTHR10900:SF77">
    <property type="entry name" value="FI19380P1"/>
    <property type="match status" value="1"/>
</dbReference>
<gene>
    <name evidence="4" type="ORF">A3841_01795</name>
</gene>
<dbReference type="InterPro" id="IPR000782">
    <property type="entry name" value="FAS1_domain"/>
</dbReference>
<comment type="caution">
    <text evidence="4">The sequence shown here is derived from an EMBL/GenBank/DDBJ whole genome shotgun (WGS) entry which is preliminary data.</text>
</comment>
<dbReference type="SMART" id="SM00554">
    <property type="entry name" value="FAS1"/>
    <property type="match status" value="1"/>
</dbReference>
<keyword evidence="5" id="KW-1185">Reference proteome</keyword>
<dbReference type="OrthoDB" id="1119934at2"/>
<dbReference type="Pfam" id="PF02469">
    <property type="entry name" value="Fasciclin"/>
    <property type="match status" value="1"/>
</dbReference>
<feature type="signal peptide" evidence="2">
    <location>
        <begin position="1"/>
        <end position="20"/>
    </location>
</feature>
<name>A0A1Q5PAQ1_9BACT</name>
<evidence type="ECO:0000259" key="3">
    <source>
        <dbReference type="PROSITE" id="PS50213"/>
    </source>
</evidence>
<proteinExistence type="predicted"/>
<protein>
    <recommendedName>
        <fullName evidence="3">FAS1 domain-containing protein</fullName>
    </recommendedName>
</protein>
<reference evidence="4 5" key="1">
    <citation type="submission" date="2016-03" db="EMBL/GenBank/DDBJ databases">
        <title>Genome sequence of Pontibacter sp. nov., of the family cytophagaceae, isolated from marine sediment of the Yellow Sea, China.</title>
        <authorList>
            <person name="Zhang G."/>
            <person name="Zhang R."/>
        </authorList>
    </citation>
    <scope>NUCLEOTIDE SEQUENCE [LARGE SCALE GENOMIC DNA]</scope>
    <source>
        <strain evidence="4 5">S10-8</strain>
    </source>
</reference>
<dbReference type="GO" id="GO:0031012">
    <property type="term" value="C:extracellular matrix"/>
    <property type="evidence" value="ECO:0007669"/>
    <property type="project" value="TreeGrafter"/>
</dbReference>
<dbReference type="AlphaFoldDB" id="A0A1Q5PAQ1"/>
<dbReference type="FunFam" id="2.30.180.10:FF:000032">
    <property type="entry name" value="Fasciclin domain-containing protein, putative"/>
    <property type="match status" value="1"/>
</dbReference>